<dbReference type="AlphaFoldDB" id="A0AAV2RNA1"/>
<sequence>RCSIKPIGGVYRMDIGLQIFYLHREPGSERNWNGANFTCVVTEEMRLAEPNDIPGLKDFILTNIDRLDKHYWVGGRGDGQVMAWLSSGDEVYPAPNNPPVWQAGHPTAVDTANCLDFRPMQTPGQLATGRCRTVHPFICECL</sequence>
<dbReference type="Pfam" id="PF00059">
    <property type="entry name" value="Lectin_C"/>
    <property type="match status" value="1"/>
</dbReference>
<reference evidence="2 3" key="1">
    <citation type="submission" date="2024-05" db="EMBL/GenBank/DDBJ databases">
        <authorList>
            <person name="Wallberg A."/>
        </authorList>
    </citation>
    <scope>NUCLEOTIDE SEQUENCE [LARGE SCALE GENOMIC DNA]</scope>
</reference>
<feature type="domain" description="C-type lectin" evidence="1">
    <location>
        <begin position="20"/>
        <end position="140"/>
    </location>
</feature>
<dbReference type="InterPro" id="IPR016186">
    <property type="entry name" value="C-type_lectin-like/link_sf"/>
</dbReference>
<dbReference type="InterPro" id="IPR016187">
    <property type="entry name" value="CTDL_fold"/>
</dbReference>
<dbReference type="SUPFAM" id="SSF56436">
    <property type="entry name" value="C-type lectin-like"/>
    <property type="match status" value="1"/>
</dbReference>
<dbReference type="Gene3D" id="3.10.100.10">
    <property type="entry name" value="Mannose-Binding Protein A, subunit A"/>
    <property type="match status" value="1"/>
</dbReference>
<evidence type="ECO:0000259" key="1">
    <source>
        <dbReference type="PROSITE" id="PS50041"/>
    </source>
</evidence>
<comment type="caution">
    <text evidence="2">The sequence shown here is derived from an EMBL/GenBank/DDBJ whole genome shotgun (WGS) entry which is preliminary data.</text>
</comment>
<keyword evidence="3" id="KW-1185">Reference proteome</keyword>
<dbReference type="Proteomes" id="UP001497623">
    <property type="component" value="Unassembled WGS sequence"/>
</dbReference>
<proteinExistence type="predicted"/>
<dbReference type="EMBL" id="CAXKWB010028764">
    <property type="protein sequence ID" value="CAL4134266.1"/>
    <property type="molecule type" value="Genomic_DNA"/>
</dbReference>
<feature type="non-terminal residue" evidence="2">
    <location>
        <position position="1"/>
    </location>
</feature>
<name>A0AAV2RNA1_MEGNR</name>
<dbReference type="CDD" id="cd00037">
    <property type="entry name" value="CLECT"/>
    <property type="match status" value="1"/>
</dbReference>
<protein>
    <recommendedName>
        <fullName evidence="1">C-type lectin domain-containing protein</fullName>
    </recommendedName>
</protein>
<evidence type="ECO:0000313" key="2">
    <source>
        <dbReference type="EMBL" id="CAL4134266.1"/>
    </source>
</evidence>
<evidence type="ECO:0000313" key="3">
    <source>
        <dbReference type="Proteomes" id="UP001497623"/>
    </source>
</evidence>
<dbReference type="PROSITE" id="PS50041">
    <property type="entry name" value="C_TYPE_LECTIN_2"/>
    <property type="match status" value="1"/>
</dbReference>
<gene>
    <name evidence="2" type="ORF">MNOR_LOCUS27395</name>
</gene>
<accession>A0AAV2RNA1</accession>
<organism evidence="2 3">
    <name type="scientific">Meganyctiphanes norvegica</name>
    <name type="common">Northern krill</name>
    <name type="synonym">Thysanopoda norvegica</name>
    <dbReference type="NCBI Taxonomy" id="48144"/>
    <lineage>
        <taxon>Eukaryota</taxon>
        <taxon>Metazoa</taxon>
        <taxon>Ecdysozoa</taxon>
        <taxon>Arthropoda</taxon>
        <taxon>Crustacea</taxon>
        <taxon>Multicrustacea</taxon>
        <taxon>Malacostraca</taxon>
        <taxon>Eumalacostraca</taxon>
        <taxon>Eucarida</taxon>
        <taxon>Euphausiacea</taxon>
        <taxon>Euphausiidae</taxon>
        <taxon>Meganyctiphanes</taxon>
    </lineage>
</organism>
<dbReference type="InterPro" id="IPR001304">
    <property type="entry name" value="C-type_lectin-like"/>
</dbReference>